<organism evidence="6 7">
    <name type="scientific">Gandjariella thermophila</name>
    <dbReference type="NCBI Taxonomy" id="1931992"/>
    <lineage>
        <taxon>Bacteria</taxon>
        <taxon>Bacillati</taxon>
        <taxon>Actinomycetota</taxon>
        <taxon>Actinomycetes</taxon>
        <taxon>Pseudonocardiales</taxon>
        <taxon>Pseudonocardiaceae</taxon>
        <taxon>Gandjariella</taxon>
    </lineage>
</organism>
<dbReference type="GO" id="GO:0071949">
    <property type="term" value="F:FAD binding"/>
    <property type="evidence" value="ECO:0007669"/>
    <property type="project" value="InterPro"/>
</dbReference>
<name>A0A4D4JCP7_9PSEU</name>
<reference evidence="7" key="1">
    <citation type="submission" date="2019-04" db="EMBL/GenBank/DDBJ databases">
        <title>Draft genome sequence of Pseudonocardiaceae bacterium SL3-2-4.</title>
        <authorList>
            <person name="Ningsih F."/>
            <person name="Yokota A."/>
            <person name="Sakai Y."/>
            <person name="Nanatani K."/>
            <person name="Yabe S."/>
            <person name="Oetari A."/>
            <person name="Sjamsuridzal W."/>
        </authorList>
    </citation>
    <scope>NUCLEOTIDE SEQUENCE [LARGE SCALE GENOMIC DNA]</scope>
    <source>
        <strain evidence="7">SL3-2-4</strain>
    </source>
</reference>
<dbReference type="Gene3D" id="3.50.50.60">
    <property type="entry name" value="FAD/NAD(P)-binding domain"/>
    <property type="match status" value="1"/>
</dbReference>
<feature type="compositionally biased region" description="Basic residues" evidence="4">
    <location>
        <begin position="493"/>
        <end position="509"/>
    </location>
</feature>
<dbReference type="SUPFAM" id="SSF51905">
    <property type="entry name" value="FAD/NAD(P)-binding domain"/>
    <property type="match status" value="1"/>
</dbReference>
<evidence type="ECO:0000256" key="2">
    <source>
        <dbReference type="ARBA" id="ARBA00022630"/>
    </source>
</evidence>
<feature type="domain" description="FAD-binding" evidence="5">
    <location>
        <begin position="4"/>
        <end position="339"/>
    </location>
</feature>
<feature type="compositionally biased region" description="Low complexity" evidence="4">
    <location>
        <begin position="446"/>
        <end position="492"/>
    </location>
</feature>
<dbReference type="InterPro" id="IPR036188">
    <property type="entry name" value="FAD/NAD-bd_sf"/>
</dbReference>
<dbReference type="PANTHER" id="PTHR43004:SF19">
    <property type="entry name" value="BINDING MONOOXYGENASE, PUTATIVE (JCVI)-RELATED"/>
    <property type="match status" value="1"/>
</dbReference>
<dbReference type="OrthoDB" id="8670884at2"/>
<dbReference type="Gene3D" id="3.30.70.2450">
    <property type="match status" value="1"/>
</dbReference>
<dbReference type="Proteomes" id="UP000298860">
    <property type="component" value="Unassembled WGS sequence"/>
</dbReference>
<dbReference type="Pfam" id="PF01494">
    <property type="entry name" value="FAD_binding_3"/>
    <property type="match status" value="1"/>
</dbReference>
<evidence type="ECO:0000256" key="1">
    <source>
        <dbReference type="ARBA" id="ARBA00001974"/>
    </source>
</evidence>
<sequence length="509" mass="54295">MVDSVLVVGAGPVGLVLGCELLQRGVPVRIVDAERLLTPHSRANVIWSRNLELLRRIEVTDDLLAAGHRIGGVAYYSNRRPLGAVWLRRLRGTPYPFALMIPQSVTEQVLRRRLAALGGTVEQGVRLVGLDAASGPPRVKLEHPDGHVEEAGFGWLVGADGAHSTVRKQLGIGFDGEPVDVSFAIADAPLTTALPDDRSYYCYSPRGGLAMGPLGGGVFRLAVTVPHSDDGVPPPRELFQRVVDERAPGRNVVGELNWSTTFRVRCRIAHTFRAGRCFLVGDAAHIVSPAGGQGMNIGIQDAVNLGWKLAGVLRGELAEAVLDSYDPERRQVADRVARSTALQTRFGVVRGSFRRGVRDALARGAHLTGVAQRYLAPQLSQLDVRYGPAPGRGRGPVPVGGRLPVLLGAPAGTAAAGWPAVARDGFTALVWLGAARSAPPRPWPAPVSRRGTGAAGAPRRAWCAARDRSAAPSSRPAVRRSGPARRAAPARCRPARRCARASRRAARPR</sequence>
<evidence type="ECO:0000256" key="3">
    <source>
        <dbReference type="ARBA" id="ARBA00022827"/>
    </source>
</evidence>
<comment type="cofactor">
    <cofactor evidence="1">
        <name>FAD</name>
        <dbReference type="ChEBI" id="CHEBI:57692"/>
    </cofactor>
</comment>
<dbReference type="EMBL" id="BJFL01000035">
    <property type="protein sequence ID" value="GDY33152.1"/>
    <property type="molecule type" value="Genomic_DNA"/>
</dbReference>
<dbReference type="InterPro" id="IPR002938">
    <property type="entry name" value="FAD-bd"/>
</dbReference>
<proteinExistence type="predicted"/>
<keyword evidence="7" id="KW-1185">Reference proteome</keyword>
<dbReference type="GO" id="GO:0016709">
    <property type="term" value="F:oxidoreductase activity, acting on paired donors, with incorporation or reduction of molecular oxygen, NAD(P)H as one donor, and incorporation of one atom of oxygen"/>
    <property type="evidence" value="ECO:0007669"/>
    <property type="project" value="UniProtKB-ARBA"/>
</dbReference>
<dbReference type="InterPro" id="IPR050641">
    <property type="entry name" value="RIFMO-like"/>
</dbReference>
<keyword evidence="3" id="KW-0274">FAD</keyword>
<dbReference type="PRINTS" id="PR00420">
    <property type="entry name" value="RNGMNOXGNASE"/>
</dbReference>
<gene>
    <name evidence="6" type="ORF">GTS_47850</name>
</gene>
<dbReference type="PANTHER" id="PTHR43004">
    <property type="entry name" value="TRK SYSTEM POTASSIUM UPTAKE PROTEIN"/>
    <property type="match status" value="1"/>
</dbReference>
<protein>
    <recommendedName>
        <fullName evidence="5">FAD-binding domain-containing protein</fullName>
    </recommendedName>
</protein>
<dbReference type="AlphaFoldDB" id="A0A4D4JCP7"/>
<keyword evidence="2" id="KW-0285">Flavoprotein</keyword>
<evidence type="ECO:0000313" key="6">
    <source>
        <dbReference type="EMBL" id="GDY33152.1"/>
    </source>
</evidence>
<evidence type="ECO:0000256" key="4">
    <source>
        <dbReference type="SAM" id="MobiDB-lite"/>
    </source>
</evidence>
<feature type="region of interest" description="Disordered" evidence="4">
    <location>
        <begin position="437"/>
        <end position="509"/>
    </location>
</feature>
<comment type="caution">
    <text evidence="6">The sequence shown here is derived from an EMBL/GenBank/DDBJ whole genome shotgun (WGS) entry which is preliminary data.</text>
</comment>
<accession>A0A4D4JCP7</accession>
<evidence type="ECO:0000259" key="5">
    <source>
        <dbReference type="Pfam" id="PF01494"/>
    </source>
</evidence>
<evidence type="ECO:0000313" key="7">
    <source>
        <dbReference type="Proteomes" id="UP000298860"/>
    </source>
</evidence>